<proteinExistence type="predicted"/>
<dbReference type="InterPro" id="IPR036217">
    <property type="entry name" value="MethylDNA_cys_MeTrfase_DNAb"/>
</dbReference>
<gene>
    <name evidence="3" type="ORF">SAMN02745724_01038</name>
</gene>
<keyword evidence="3" id="KW-0489">Methyltransferase</keyword>
<dbReference type="EMBL" id="FOLO01000005">
    <property type="protein sequence ID" value="SFC15303.1"/>
    <property type="molecule type" value="Genomic_DNA"/>
</dbReference>
<evidence type="ECO:0000256" key="1">
    <source>
        <dbReference type="ARBA" id="ARBA00022763"/>
    </source>
</evidence>
<keyword evidence="3" id="KW-0808">Transferase</keyword>
<dbReference type="GO" id="GO:0032259">
    <property type="term" value="P:methylation"/>
    <property type="evidence" value="ECO:0007669"/>
    <property type="project" value="UniProtKB-KW"/>
</dbReference>
<dbReference type="PANTHER" id="PTHR42942">
    <property type="entry name" value="6-O-METHYLGUANINE DNA METHYLTRANSFERASE"/>
    <property type="match status" value="1"/>
</dbReference>
<dbReference type="Gene3D" id="1.10.10.10">
    <property type="entry name" value="Winged helix-like DNA-binding domain superfamily/Winged helix DNA-binding domain"/>
    <property type="match status" value="1"/>
</dbReference>
<dbReference type="PANTHER" id="PTHR42942:SF1">
    <property type="entry name" value="ALKYLTRANSFERASE-LIKE PROTEIN 1"/>
    <property type="match status" value="1"/>
</dbReference>
<accession>A0A1I1H1L0</accession>
<evidence type="ECO:0000313" key="4">
    <source>
        <dbReference type="Proteomes" id="UP000198862"/>
    </source>
</evidence>
<dbReference type="STRING" id="1123010.SAMN02745724_01038"/>
<dbReference type="InterPro" id="IPR052520">
    <property type="entry name" value="ATL_DNA_repair"/>
</dbReference>
<dbReference type="InterPro" id="IPR014048">
    <property type="entry name" value="MethylDNA_cys_MeTrfase_DNA-bd"/>
</dbReference>
<dbReference type="RefSeq" id="WP_091981015.1">
    <property type="nucleotide sequence ID" value="NZ_FOLO01000005.1"/>
</dbReference>
<dbReference type="OrthoDB" id="9132167at2"/>
<protein>
    <submittedName>
        <fullName evidence="3">Methylated-DNA-protein-cysteine methyltransferase related protein</fullName>
    </submittedName>
</protein>
<reference evidence="3 4" key="1">
    <citation type="submission" date="2016-10" db="EMBL/GenBank/DDBJ databases">
        <authorList>
            <person name="de Groot N.N."/>
        </authorList>
    </citation>
    <scope>NUCLEOTIDE SEQUENCE [LARGE SCALE GENOMIC DNA]</scope>
    <source>
        <strain evidence="3 4">DSM 6059</strain>
    </source>
</reference>
<dbReference type="CDD" id="cd06445">
    <property type="entry name" value="ATase"/>
    <property type="match status" value="1"/>
</dbReference>
<keyword evidence="4" id="KW-1185">Reference proteome</keyword>
<organism evidence="3 4">
    <name type="scientific">Pseudoalteromonas denitrificans DSM 6059</name>
    <dbReference type="NCBI Taxonomy" id="1123010"/>
    <lineage>
        <taxon>Bacteria</taxon>
        <taxon>Pseudomonadati</taxon>
        <taxon>Pseudomonadota</taxon>
        <taxon>Gammaproteobacteria</taxon>
        <taxon>Alteromonadales</taxon>
        <taxon>Pseudoalteromonadaceae</taxon>
        <taxon>Pseudoalteromonas</taxon>
    </lineage>
</organism>
<dbReference type="GO" id="GO:0006281">
    <property type="term" value="P:DNA repair"/>
    <property type="evidence" value="ECO:0007669"/>
    <property type="project" value="InterPro"/>
</dbReference>
<sequence>MLDEPKYDVKQDQIRNVIISIPVGKVATYGQIAKLAGLAGYARYVGYVLKNLPNETGLPWHRVINAQGRLSFKPGSERYKVQYQKLLFEGITLTNGRINLKKHQWQY</sequence>
<dbReference type="Proteomes" id="UP000198862">
    <property type="component" value="Unassembled WGS sequence"/>
</dbReference>
<feature type="domain" description="Methylated-DNA-[protein]-cysteine S-methyltransferase DNA binding" evidence="2">
    <location>
        <begin position="11"/>
        <end position="89"/>
    </location>
</feature>
<evidence type="ECO:0000313" key="3">
    <source>
        <dbReference type="EMBL" id="SFC15303.1"/>
    </source>
</evidence>
<dbReference type="SUPFAM" id="SSF46767">
    <property type="entry name" value="Methylated DNA-protein cysteine methyltransferase, C-terminal domain"/>
    <property type="match status" value="1"/>
</dbReference>
<name>A0A1I1H1L0_9GAMM</name>
<dbReference type="GO" id="GO:0008168">
    <property type="term" value="F:methyltransferase activity"/>
    <property type="evidence" value="ECO:0007669"/>
    <property type="project" value="UniProtKB-KW"/>
</dbReference>
<keyword evidence="1" id="KW-0227">DNA damage</keyword>
<dbReference type="InterPro" id="IPR036388">
    <property type="entry name" value="WH-like_DNA-bd_sf"/>
</dbReference>
<dbReference type="AlphaFoldDB" id="A0A1I1H1L0"/>
<dbReference type="Pfam" id="PF01035">
    <property type="entry name" value="DNA_binding_1"/>
    <property type="match status" value="1"/>
</dbReference>
<evidence type="ECO:0000259" key="2">
    <source>
        <dbReference type="Pfam" id="PF01035"/>
    </source>
</evidence>